<dbReference type="CDD" id="cd17521">
    <property type="entry name" value="RMtype1_S_Sau13435ORF2165P_TRD2-CR2_like"/>
    <property type="match status" value="1"/>
</dbReference>
<dbReference type="SUPFAM" id="SSF116734">
    <property type="entry name" value="DNA methylase specificity domain"/>
    <property type="match status" value="2"/>
</dbReference>
<evidence type="ECO:0000256" key="1">
    <source>
        <dbReference type="ARBA" id="ARBA00010923"/>
    </source>
</evidence>
<dbReference type="PANTHER" id="PTHR30408">
    <property type="entry name" value="TYPE-1 RESTRICTION ENZYME ECOKI SPECIFICITY PROTEIN"/>
    <property type="match status" value="1"/>
</dbReference>
<evidence type="ECO:0000313" key="6">
    <source>
        <dbReference type="EMBL" id="MFD2535653.1"/>
    </source>
</evidence>
<evidence type="ECO:0000256" key="4">
    <source>
        <dbReference type="SAM" id="MobiDB-lite"/>
    </source>
</evidence>
<keyword evidence="3" id="KW-0238">DNA-binding</keyword>
<evidence type="ECO:0000256" key="3">
    <source>
        <dbReference type="ARBA" id="ARBA00023125"/>
    </source>
</evidence>
<dbReference type="Gene3D" id="3.90.220.20">
    <property type="entry name" value="DNA methylase specificity domains"/>
    <property type="match status" value="2"/>
</dbReference>
<feature type="domain" description="Type I restriction modification DNA specificity" evidence="5">
    <location>
        <begin position="187"/>
        <end position="350"/>
    </location>
</feature>
<protein>
    <submittedName>
        <fullName evidence="6">Restriction endonuclease subunit S</fullName>
        <ecNumber evidence="6">3.1.21.-</ecNumber>
    </submittedName>
</protein>
<dbReference type="RefSeq" id="WP_388018559.1">
    <property type="nucleotide sequence ID" value="NZ_JBHUDT010000004.1"/>
</dbReference>
<dbReference type="InterPro" id="IPR044946">
    <property type="entry name" value="Restrct_endonuc_typeI_TRD_sf"/>
</dbReference>
<proteinExistence type="inferred from homology"/>
<feature type="domain" description="Type I restriction modification DNA specificity" evidence="5">
    <location>
        <begin position="25"/>
        <end position="154"/>
    </location>
</feature>
<evidence type="ECO:0000256" key="2">
    <source>
        <dbReference type="ARBA" id="ARBA00022747"/>
    </source>
</evidence>
<dbReference type="GO" id="GO:0016787">
    <property type="term" value="F:hydrolase activity"/>
    <property type="evidence" value="ECO:0007669"/>
    <property type="project" value="UniProtKB-KW"/>
</dbReference>
<organism evidence="6 7">
    <name type="scientific">Gelatiniphilus marinus</name>
    <dbReference type="NCBI Taxonomy" id="1759464"/>
    <lineage>
        <taxon>Bacteria</taxon>
        <taxon>Pseudomonadati</taxon>
        <taxon>Bacteroidota</taxon>
        <taxon>Flavobacteriia</taxon>
        <taxon>Flavobacteriales</taxon>
        <taxon>Flavobacteriaceae</taxon>
        <taxon>Gelatiniphilus</taxon>
    </lineage>
</organism>
<dbReference type="EC" id="3.1.21.-" evidence="6"/>
<comment type="similarity">
    <text evidence="1">Belongs to the type-I restriction system S methylase family.</text>
</comment>
<dbReference type="EMBL" id="JBHULK010000004">
    <property type="protein sequence ID" value="MFD2535653.1"/>
    <property type="molecule type" value="Genomic_DNA"/>
</dbReference>
<dbReference type="InterPro" id="IPR052021">
    <property type="entry name" value="Type-I_RS_S_subunit"/>
</dbReference>
<evidence type="ECO:0000313" key="7">
    <source>
        <dbReference type="Proteomes" id="UP001597441"/>
    </source>
</evidence>
<dbReference type="CDD" id="cd17266">
    <property type="entry name" value="RMtype1_S_Sau1132ORF3780P-TRD2-CR2_like"/>
    <property type="match status" value="1"/>
</dbReference>
<keyword evidence="7" id="KW-1185">Reference proteome</keyword>
<keyword evidence="6" id="KW-0378">Hydrolase</keyword>
<keyword evidence="2" id="KW-0680">Restriction system</keyword>
<dbReference type="Proteomes" id="UP001597441">
    <property type="component" value="Unassembled WGS sequence"/>
</dbReference>
<reference evidence="7" key="1">
    <citation type="journal article" date="2019" name="Int. J. Syst. Evol. Microbiol.">
        <title>The Global Catalogue of Microorganisms (GCM) 10K type strain sequencing project: providing services to taxonomists for standard genome sequencing and annotation.</title>
        <authorList>
            <consortium name="The Broad Institute Genomics Platform"/>
            <consortium name="The Broad Institute Genome Sequencing Center for Infectious Disease"/>
            <person name="Wu L."/>
            <person name="Ma J."/>
        </authorList>
    </citation>
    <scope>NUCLEOTIDE SEQUENCE [LARGE SCALE GENOMIC DNA]</scope>
    <source>
        <strain evidence="7">KCTC 42903</strain>
    </source>
</reference>
<evidence type="ECO:0000259" key="5">
    <source>
        <dbReference type="Pfam" id="PF01420"/>
    </source>
</evidence>
<sequence>MREGWICEELSNCIKLKSGNGLTAKKMVTGKFPVFGGNGIAGYHNTYNLEGKNIIIGRVGAQCGNARFIDEKIWLTDNAFKISEFIHDFDFQFLYYLLNHVDLRSYARQAAQPVISNSSLKKVKLCFPTSLTEQKQIVAILDKTFAAIDQAKANIEKNIANAKELFQSKLNDIFSHTSTGSGQAGNGWEEKTLGEVANVSYGFTDKSTSDGDYRYIRITDIDKNGELDESGKVYIKSSEKALEFILKDNDLLMARTGATFAKTLLYKDYEPSIFASYLIKISFTENISNELYWYFTKSGYYWEQANNLSSGSAQPHFNGAALKKVKFSYPTETKKQNDLIEIIKGFDISTKKIIFSYEQKLIKLEDLKKSILQKAFAGALTSPERTPSIKDGSIPSLLDTNK</sequence>
<dbReference type="PANTHER" id="PTHR30408:SF12">
    <property type="entry name" value="TYPE I RESTRICTION ENZYME MJAVIII SPECIFICITY SUBUNIT"/>
    <property type="match status" value="1"/>
</dbReference>
<feature type="region of interest" description="Disordered" evidence="4">
    <location>
        <begin position="382"/>
        <end position="402"/>
    </location>
</feature>
<dbReference type="GO" id="GO:0004519">
    <property type="term" value="F:endonuclease activity"/>
    <property type="evidence" value="ECO:0007669"/>
    <property type="project" value="UniProtKB-KW"/>
</dbReference>
<keyword evidence="6" id="KW-0540">Nuclease</keyword>
<accession>A0ABW5JSD5</accession>
<keyword evidence="6" id="KW-0255">Endonuclease</keyword>
<gene>
    <name evidence="6" type="ORF">ACFSQS_11120</name>
</gene>
<dbReference type="Pfam" id="PF01420">
    <property type="entry name" value="Methylase_S"/>
    <property type="match status" value="2"/>
</dbReference>
<comment type="caution">
    <text evidence="6">The sequence shown here is derived from an EMBL/GenBank/DDBJ whole genome shotgun (WGS) entry which is preliminary data.</text>
</comment>
<name>A0ABW5JSD5_9FLAO</name>
<dbReference type="InterPro" id="IPR000055">
    <property type="entry name" value="Restrct_endonuc_typeI_TRD"/>
</dbReference>